<dbReference type="KEGG" id="rfs:C1I64_16970"/>
<dbReference type="CDD" id="cd05233">
    <property type="entry name" value="SDR_c"/>
    <property type="match status" value="1"/>
</dbReference>
<evidence type="ECO:0000256" key="1">
    <source>
        <dbReference type="ARBA" id="ARBA00006484"/>
    </source>
</evidence>
<accession>A0A3T0T757</accession>
<protein>
    <submittedName>
        <fullName evidence="4">Short-chain dehydrogenase</fullName>
    </submittedName>
</protein>
<dbReference type="GO" id="GO:0016491">
    <property type="term" value="F:oxidoreductase activity"/>
    <property type="evidence" value="ECO:0007669"/>
    <property type="project" value="UniProtKB-KW"/>
</dbReference>
<proteinExistence type="inferred from homology"/>
<evidence type="ECO:0000313" key="5">
    <source>
        <dbReference type="Proteomes" id="UP000285317"/>
    </source>
</evidence>
<dbReference type="InterPro" id="IPR057326">
    <property type="entry name" value="KR_dom"/>
</dbReference>
<dbReference type="PANTHER" id="PTHR43639">
    <property type="entry name" value="OXIDOREDUCTASE, SHORT-CHAIN DEHYDROGENASE/REDUCTASE FAMILY (AFU_ORTHOLOGUE AFUA_5G02870)"/>
    <property type="match status" value="1"/>
</dbReference>
<name>A0A3T0T757_9MICO</name>
<dbReference type="Pfam" id="PF13561">
    <property type="entry name" value="adh_short_C2"/>
    <property type="match status" value="1"/>
</dbReference>
<feature type="domain" description="Ketoreductase" evidence="3">
    <location>
        <begin position="11"/>
        <end position="190"/>
    </location>
</feature>
<dbReference type="SUPFAM" id="SSF51735">
    <property type="entry name" value="NAD(P)-binding Rossmann-fold domains"/>
    <property type="match status" value="1"/>
</dbReference>
<dbReference type="SMART" id="SM00822">
    <property type="entry name" value="PKS_KR"/>
    <property type="match status" value="1"/>
</dbReference>
<dbReference type="InterPro" id="IPR002347">
    <property type="entry name" value="SDR_fam"/>
</dbReference>
<gene>
    <name evidence="4" type="ORF">C1I64_16970</name>
</gene>
<dbReference type="InterPro" id="IPR036291">
    <property type="entry name" value="NAD(P)-bd_dom_sf"/>
</dbReference>
<evidence type="ECO:0000256" key="2">
    <source>
        <dbReference type="ARBA" id="ARBA00023002"/>
    </source>
</evidence>
<evidence type="ECO:0000259" key="3">
    <source>
        <dbReference type="SMART" id="SM00822"/>
    </source>
</evidence>
<evidence type="ECO:0000313" key="4">
    <source>
        <dbReference type="EMBL" id="AZZ54393.1"/>
    </source>
</evidence>
<dbReference type="PANTHER" id="PTHR43639:SF1">
    <property type="entry name" value="SHORT-CHAIN DEHYDROGENASE_REDUCTASE FAMILY PROTEIN"/>
    <property type="match status" value="1"/>
</dbReference>
<dbReference type="PRINTS" id="PR00081">
    <property type="entry name" value="GDHRDH"/>
</dbReference>
<sequence length="251" mass="25185">MTDQQKTDQQKTALVTGATSGIGRAAAEQLASRGLHVLVSGRSAERGEAVVQGIRSAGGTADFLLADLRDEASARDLAGRATAVTGRVDVLVNSAGVFPFGPTAETTEEGFDDVFALNVKAPYFLVAALAPAMAERGEGAVVNVTTMVAEFGAAGMALYGASKAALVLLTKSWAAEFGSAGVRVNAVSPGPTRTEGTAAMGEALDQLAAAGPAGRPGKASEVAEAIVFLATDAASFVHGAVLPVDGGRIAV</sequence>
<dbReference type="AlphaFoldDB" id="A0A3T0T757"/>
<dbReference type="RefSeq" id="WP_127888012.1">
    <property type="nucleotide sequence ID" value="NZ_CP028137.1"/>
</dbReference>
<keyword evidence="2" id="KW-0560">Oxidoreductase</keyword>
<dbReference type="FunFam" id="3.40.50.720:FF:000084">
    <property type="entry name" value="Short-chain dehydrogenase reductase"/>
    <property type="match status" value="1"/>
</dbReference>
<reference evidence="4 5" key="1">
    <citation type="submission" date="2018-03" db="EMBL/GenBank/DDBJ databases">
        <title>Bacteriophage NCPPB3778 and a type I-E CRISPR drive the evolution of the US Biological Select Agent, Rathayibacter toxicus.</title>
        <authorList>
            <person name="Davis E.W.II."/>
            <person name="Tabima J.F."/>
            <person name="Weisberg A.J."/>
            <person name="Dantas Lopes L."/>
            <person name="Wiseman M.S."/>
            <person name="Wiseman M.S."/>
            <person name="Pupko T."/>
            <person name="Belcher M.S."/>
            <person name="Sechler A.J."/>
            <person name="Tancos M.A."/>
            <person name="Schroeder B.K."/>
            <person name="Murray T.D."/>
            <person name="Luster D.G."/>
            <person name="Schneider W.L."/>
            <person name="Rogers E."/>
            <person name="Andreote F.D."/>
            <person name="Grunwald N.J."/>
            <person name="Putnam M.L."/>
            <person name="Chang J.H."/>
        </authorList>
    </citation>
    <scope>NUCLEOTIDE SEQUENCE [LARGE SCALE GENOMIC DNA]</scope>
    <source>
        <strain evidence="4 5">DSM 15932</strain>
    </source>
</reference>
<dbReference type="EMBL" id="CP028137">
    <property type="protein sequence ID" value="AZZ54393.1"/>
    <property type="molecule type" value="Genomic_DNA"/>
</dbReference>
<organism evidence="4 5">
    <name type="scientific">Rathayibacter festucae DSM 15932</name>
    <dbReference type="NCBI Taxonomy" id="1328866"/>
    <lineage>
        <taxon>Bacteria</taxon>
        <taxon>Bacillati</taxon>
        <taxon>Actinomycetota</taxon>
        <taxon>Actinomycetes</taxon>
        <taxon>Micrococcales</taxon>
        <taxon>Microbacteriaceae</taxon>
        <taxon>Rathayibacter</taxon>
    </lineage>
</organism>
<dbReference type="PRINTS" id="PR00080">
    <property type="entry name" value="SDRFAMILY"/>
</dbReference>
<dbReference type="Gene3D" id="3.40.50.720">
    <property type="entry name" value="NAD(P)-binding Rossmann-like Domain"/>
    <property type="match status" value="1"/>
</dbReference>
<comment type="similarity">
    <text evidence="1">Belongs to the short-chain dehydrogenases/reductases (SDR) family.</text>
</comment>
<dbReference type="Proteomes" id="UP000285317">
    <property type="component" value="Chromosome"/>
</dbReference>